<dbReference type="InterPro" id="IPR007527">
    <property type="entry name" value="Znf_SWIM"/>
</dbReference>
<dbReference type="PANTHER" id="PTHR21540:SF0">
    <property type="entry name" value="PHD FAMILY PROTEIN"/>
    <property type="match status" value="1"/>
</dbReference>
<evidence type="ECO:0000259" key="1">
    <source>
        <dbReference type="PROSITE" id="PS50966"/>
    </source>
</evidence>
<dbReference type="SUPFAM" id="SSF57850">
    <property type="entry name" value="RING/U-box"/>
    <property type="match status" value="1"/>
</dbReference>
<dbReference type="Pfam" id="PF04434">
    <property type="entry name" value="SWIM"/>
    <property type="match status" value="1"/>
</dbReference>
<sequence length="204" mass="24182">MNNIDANNRKSKALNQKLYVIEKNIQNKFRTDFVVIGSTGNIYTVSIKSEPECSCPDNSINRFRCKHIYFCLLKLMKVDSEDVDEEFYTNLELEYMFVSQPKELINRASQNNIDKYINFKKGIIHTEVKKRFHYDDLCGICLDQLYEHESLDYCKYKCGKCVHAKCMEIMIKHNKNNHKTVKCIYCNQEWNKKKILNSKYINIS</sequence>
<proteinExistence type="predicted"/>
<dbReference type="GO" id="GO:0061630">
    <property type="term" value="F:ubiquitin protein ligase activity"/>
    <property type="evidence" value="ECO:0007669"/>
    <property type="project" value="InterPro"/>
</dbReference>
<dbReference type="Gene3D" id="3.30.40.10">
    <property type="entry name" value="Zinc/RING finger domain, C3HC4 (zinc finger)"/>
    <property type="match status" value="1"/>
</dbReference>
<dbReference type="InterPro" id="IPR013083">
    <property type="entry name" value="Znf_RING/FYVE/PHD"/>
</dbReference>
<dbReference type="PROSITE" id="PS50966">
    <property type="entry name" value="ZF_SWIM"/>
    <property type="match status" value="1"/>
</dbReference>
<dbReference type="EMBL" id="MN740543">
    <property type="protein sequence ID" value="QHS77237.1"/>
    <property type="molecule type" value="Genomic_DNA"/>
</dbReference>
<organism evidence="2">
    <name type="scientific">viral metagenome</name>
    <dbReference type="NCBI Taxonomy" id="1070528"/>
    <lineage>
        <taxon>unclassified sequences</taxon>
        <taxon>metagenomes</taxon>
        <taxon>organismal metagenomes</taxon>
    </lineage>
</organism>
<evidence type="ECO:0000313" key="2">
    <source>
        <dbReference type="EMBL" id="QHS77237.1"/>
    </source>
</evidence>
<feature type="domain" description="SWIM-type" evidence="1">
    <location>
        <begin position="43"/>
        <end position="76"/>
    </location>
</feature>
<dbReference type="PANTHER" id="PTHR21540">
    <property type="entry name" value="RING FINGER AND SWIM DOMAIN-CONTAINING PROTEIN 2"/>
    <property type="match status" value="1"/>
</dbReference>
<accession>A0A6C0AC08</accession>
<dbReference type="AlphaFoldDB" id="A0A6C0AC08"/>
<reference evidence="2" key="1">
    <citation type="journal article" date="2020" name="Nature">
        <title>Giant virus diversity and host interactions through global metagenomics.</title>
        <authorList>
            <person name="Schulz F."/>
            <person name="Roux S."/>
            <person name="Paez-Espino D."/>
            <person name="Jungbluth S."/>
            <person name="Walsh D.A."/>
            <person name="Denef V.J."/>
            <person name="McMahon K.D."/>
            <person name="Konstantinidis K.T."/>
            <person name="Eloe-Fadrosh E.A."/>
            <person name="Kyrpides N.C."/>
            <person name="Woyke T."/>
        </authorList>
    </citation>
    <scope>NUCLEOTIDE SEQUENCE</scope>
    <source>
        <strain evidence="2">GVMAG-S-1004661-13</strain>
    </source>
</reference>
<dbReference type="InterPro" id="IPR039903">
    <property type="entry name" value="Zswim2"/>
</dbReference>
<protein>
    <recommendedName>
        <fullName evidence="1">SWIM-type domain-containing protein</fullName>
    </recommendedName>
</protein>
<dbReference type="GO" id="GO:0008270">
    <property type="term" value="F:zinc ion binding"/>
    <property type="evidence" value="ECO:0007669"/>
    <property type="project" value="InterPro"/>
</dbReference>
<name>A0A6C0AC08_9ZZZZ</name>